<accession>A0A8S4QBU7</accession>
<comment type="caution">
    <text evidence="1">The sequence shown here is derived from an EMBL/GenBank/DDBJ whole genome shotgun (WGS) entry which is preliminary data.</text>
</comment>
<proteinExistence type="predicted"/>
<dbReference type="Proteomes" id="UP000838756">
    <property type="component" value="Unassembled WGS sequence"/>
</dbReference>
<protein>
    <submittedName>
        <fullName evidence="1">Jg19888 protein</fullName>
    </submittedName>
</protein>
<feature type="non-terminal residue" evidence="1">
    <location>
        <position position="1"/>
    </location>
</feature>
<keyword evidence="2" id="KW-1185">Reference proteome</keyword>
<dbReference type="OrthoDB" id="415822at2759"/>
<dbReference type="EMBL" id="CAKXAJ010002583">
    <property type="protein sequence ID" value="CAH2208184.1"/>
    <property type="molecule type" value="Genomic_DNA"/>
</dbReference>
<gene>
    <name evidence="1" type="primary">jg19888</name>
    <name evidence="1" type="ORF">PAEG_LOCUS800</name>
</gene>
<name>A0A8S4QBU7_9NEOP</name>
<sequence length="131" mass="14020">CRAGSPNYGLGPSGGDGKLGILSRGPHQARHTRVAAWAGMSTASIIQLATKSSHLKGTGSVPLVDRGSVPLVTKETDEAFGRLRSNKTAPGPDGIPGRVIYMTREILEARLRELFNRCLLAGPFPKSWKDR</sequence>
<organism evidence="1 2">
    <name type="scientific">Pararge aegeria aegeria</name>
    <dbReference type="NCBI Taxonomy" id="348720"/>
    <lineage>
        <taxon>Eukaryota</taxon>
        <taxon>Metazoa</taxon>
        <taxon>Ecdysozoa</taxon>
        <taxon>Arthropoda</taxon>
        <taxon>Hexapoda</taxon>
        <taxon>Insecta</taxon>
        <taxon>Pterygota</taxon>
        <taxon>Neoptera</taxon>
        <taxon>Endopterygota</taxon>
        <taxon>Lepidoptera</taxon>
        <taxon>Glossata</taxon>
        <taxon>Ditrysia</taxon>
        <taxon>Papilionoidea</taxon>
        <taxon>Nymphalidae</taxon>
        <taxon>Satyrinae</taxon>
        <taxon>Satyrini</taxon>
        <taxon>Parargina</taxon>
        <taxon>Pararge</taxon>
    </lineage>
</organism>
<evidence type="ECO:0000313" key="1">
    <source>
        <dbReference type="EMBL" id="CAH2208184.1"/>
    </source>
</evidence>
<evidence type="ECO:0000313" key="2">
    <source>
        <dbReference type="Proteomes" id="UP000838756"/>
    </source>
</evidence>
<reference evidence="1" key="1">
    <citation type="submission" date="2022-03" db="EMBL/GenBank/DDBJ databases">
        <authorList>
            <person name="Lindestad O."/>
        </authorList>
    </citation>
    <scope>NUCLEOTIDE SEQUENCE</scope>
</reference>
<dbReference type="AlphaFoldDB" id="A0A8S4QBU7"/>